<keyword evidence="5" id="KW-0808">Transferase</keyword>
<organism evidence="5 6">
    <name type="scientific">Gigaspora margarita</name>
    <dbReference type="NCBI Taxonomy" id="4874"/>
    <lineage>
        <taxon>Eukaryota</taxon>
        <taxon>Fungi</taxon>
        <taxon>Fungi incertae sedis</taxon>
        <taxon>Mucoromycota</taxon>
        <taxon>Glomeromycotina</taxon>
        <taxon>Glomeromycetes</taxon>
        <taxon>Diversisporales</taxon>
        <taxon>Gigasporaceae</taxon>
        <taxon>Gigaspora</taxon>
    </lineage>
</organism>
<dbReference type="GO" id="GO:0097527">
    <property type="term" value="P:necroptotic signaling pathway"/>
    <property type="evidence" value="ECO:0007669"/>
    <property type="project" value="TreeGrafter"/>
</dbReference>
<keyword evidence="5" id="KW-0418">Kinase</keyword>
<dbReference type="InterPro" id="IPR051681">
    <property type="entry name" value="Ser/Thr_Kinases-Pseudokinases"/>
</dbReference>
<dbReference type="GO" id="GO:0004672">
    <property type="term" value="F:protein kinase activity"/>
    <property type="evidence" value="ECO:0007669"/>
    <property type="project" value="InterPro"/>
</dbReference>
<dbReference type="Gene3D" id="1.10.510.10">
    <property type="entry name" value="Transferase(Phosphotransferase) domain 1"/>
    <property type="match status" value="1"/>
</dbReference>
<dbReference type="GO" id="GO:0005524">
    <property type="term" value="F:ATP binding"/>
    <property type="evidence" value="ECO:0007669"/>
    <property type="project" value="UniProtKB-UniRule"/>
</dbReference>
<evidence type="ECO:0000313" key="6">
    <source>
        <dbReference type="Proteomes" id="UP000439903"/>
    </source>
</evidence>
<feature type="domain" description="Protein kinase" evidence="4">
    <location>
        <begin position="25"/>
        <end position="288"/>
    </location>
</feature>
<dbReference type="Pfam" id="PF07714">
    <property type="entry name" value="PK_Tyr_Ser-Thr"/>
    <property type="match status" value="1"/>
</dbReference>
<keyword evidence="1 3" id="KW-0547">Nucleotide-binding</keyword>
<evidence type="ECO:0000259" key="4">
    <source>
        <dbReference type="PROSITE" id="PS50011"/>
    </source>
</evidence>
<evidence type="ECO:0000313" key="5">
    <source>
        <dbReference type="EMBL" id="KAF0467211.1"/>
    </source>
</evidence>
<keyword evidence="2 3" id="KW-0067">ATP-binding</keyword>
<dbReference type="SUPFAM" id="SSF56112">
    <property type="entry name" value="Protein kinase-like (PK-like)"/>
    <property type="match status" value="1"/>
</dbReference>
<dbReference type="InterPro" id="IPR000719">
    <property type="entry name" value="Prot_kinase_dom"/>
</dbReference>
<dbReference type="AlphaFoldDB" id="A0A8H3XI69"/>
<dbReference type="PRINTS" id="PR00109">
    <property type="entry name" value="TYRKINASE"/>
</dbReference>
<dbReference type="PROSITE" id="PS50011">
    <property type="entry name" value="PROTEIN_KINASE_DOM"/>
    <property type="match status" value="1"/>
</dbReference>
<dbReference type="OrthoDB" id="26722at2759"/>
<dbReference type="InterPro" id="IPR011009">
    <property type="entry name" value="Kinase-like_dom_sf"/>
</dbReference>
<dbReference type="InterPro" id="IPR017441">
    <property type="entry name" value="Protein_kinase_ATP_BS"/>
</dbReference>
<dbReference type="PROSITE" id="PS00107">
    <property type="entry name" value="PROTEIN_KINASE_ATP"/>
    <property type="match status" value="1"/>
</dbReference>
<comment type="caution">
    <text evidence="5">The sequence shown here is derived from an EMBL/GenBank/DDBJ whole genome shotgun (WGS) entry which is preliminary data.</text>
</comment>
<dbReference type="EMBL" id="WTPW01000957">
    <property type="protein sequence ID" value="KAF0467211.1"/>
    <property type="molecule type" value="Genomic_DNA"/>
</dbReference>
<accession>A0A8H3XI69</accession>
<feature type="binding site" evidence="3">
    <location>
        <position position="54"/>
    </location>
    <ligand>
        <name>ATP</name>
        <dbReference type="ChEBI" id="CHEBI:30616"/>
    </ligand>
</feature>
<dbReference type="Proteomes" id="UP000439903">
    <property type="component" value="Unassembled WGS sequence"/>
</dbReference>
<gene>
    <name evidence="5" type="ORF">F8M41_026058</name>
</gene>
<keyword evidence="6" id="KW-1185">Reference proteome</keyword>
<evidence type="ECO:0000256" key="2">
    <source>
        <dbReference type="ARBA" id="ARBA00022840"/>
    </source>
</evidence>
<protein>
    <submittedName>
        <fullName evidence="5">Kinase-like protein</fullName>
    </submittedName>
</protein>
<evidence type="ECO:0000256" key="1">
    <source>
        <dbReference type="ARBA" id="ARBA00022741"/>
    </source>
</evidence>
<dbReference type="PANTHER" id="PTHR44329">
    <property type="entry name" value="SERINE/THREONINE-PROTEIN KINASE TNNI3K-RELATED"/>
    <property type="match status" value="1"/>
</dbReference>
<evidence type="ECO:0000256" key="3">
    <source>
        <dbReference type="PROSITE-ProRule" id="PRU10141"/>
    </source>
</evidence>
<dbReference type="PANTHER" id="PTHR44329:SF298">
    <property type="entry name" value="MIXED LINEAGE KINASE DOMAIN-LIKE PROTEIN"/>
    <property type="match status" value="1"/>
</dbReference>
<sequence length="396" mass="45663">MIYSEEWLKNAIDEGYIKSYDYSEFSVHKPIGQGAFGIVYKAKWKDYGLTIALKQLNIISMEEKTIQRFAKELKNLRKVCEHPNIIKFYGVTRDRGFYNMVLQLANNGDLREYLKINFSKLEWTDKLRMAREISDGLEFLHKNDIIHRDLHSKNILVHEGKLMIADFGFSKDETSKTSNASVHGMQAYIDPQCFKSESYRRSKKSDIYSLGVILWEISSGRPPFQSLAKIPYGIIFHVSEGGREIPIEDTPSSYIQLYKRCWNYDPNQRPELEEISRKLMDLSENENFGTSKFDEFISDTTSKISNSDIPLSTNSNNDYEKILEPLKFIDDLFMEHFLNAGAGVWELQSRSRDVGERGVGLFIPILGCPGLCDAMSSVFRNFSDVHQNFTSSQLYS</sequence>
<reference evidence="5 6" key="1">
    <citation type="journal article" date="2019" name="Environ. Microbiol.">
        <title>At the nexus of three kingdoms: the genome of the mycorrhizal fungus Gigaspora margarita provides insights into plant, endobacterial and fungal interactions.</title>
        <authorList>
            <person name="Venice F."/>
            <person name="Ghignone S."/>
            <person name="Salvioli di Fossalunga A."/>
            <person name="Amselem J."/>
            <person name="Novero M."/>
            <person name="Xianan X."/>
            <person name="Sedzielewska Toro K."/>
            <person name="Morin E."/>
            <person name="Lipzen A."/>
            <person name="Grigoriev I.V."/>
            <person name="Henrissat B."/>
            <person name="Martin F.M."/>
            <person name="Bonfante P."/>
        </authorList>
    </citation>
    <scope>NUCLEOTIDE SEQUENCE [LARGE SCALE GENOMIC DNA]</scope>
    <source>
        <strain evidence="5 6">BEG34</strain>
    </source>
</reference>
<name>A0A8H3XI69_GIGMA</name>
<dbReference type="InterPro" id="IPR001245">
    <property type="entry name" value="Ser-Thr/Tyr_kinase_cat_dom"/>
</dbReference>
<proteinExistence type="predicted"/>